<proteinExistence type="predicted"/>
<dbReference type="Proteomes" id="UP000242367">
    <property type="component" value="Unassembled WGS sequence"/>
</dbReference>
<protein>
    <submittedName>
        <fullName evidence="1">Uncharacterized protein</fullName>
    </submittedName>
</protein>
<dbReference type="AlphaFoldDB" id="A0A2P4UQ61"/>
<name>A0A2P4UQ61_9ACTN</name>
<reference evidence="1 2" key="1">
    <citation type="journal article" date="2017" name="Chemistry">
        <title>Isolation, Biosynthesis and Chemical Modifications of Rubterolones A-F: Rare Tropolone Alkaloids from Actinomadura sp. 5-2.</title>
        <authorList>
            <person name="Guo H."/>
            <person name="Benndorf R."/>
            <person name="Leichnitz D."/>
            <person name="Klassen J.L."/>
            <person name="Vollmers J."/>
            <person name="Gorls H."/>
            <person name="Steinacker M."/>
            <person name="Weigel C."/>
            <person name="Dahse H.M."/>
            <person name="Kaster A.K."/>
            <person name="de Beer Z.W."/>
            <person name="Poulsen M."/>
            <person name="Beemelmanns C."/>
        </authorList>
    </citation>
    <scope>NUCLEOTIDE SEQUENCE [LARGE SCALE GENOMIC DNA]</scope>
    <source>
        <strain evidence="1 2">5-2</strain>
    </source>
</reference>
<comment type="caution">
    <text evidence="1">The sequence shown here is derived from an EMBL/GenBank/DDBJ whole genome shotgun (WGS) entry which is preliminary data.</text>
</comment>
<organism evidence="1 2">
    <name type="scientific">Actinomadura rubteroloni</name>
    <dbReference type="NCBI Taxonomy" id="1926885"/>
    <lineage>
        <taxon>Bacteria</taxon>
        <taxon>Bacillati</taxon>
        <taxon>Actinomycetota</taxon>
        <taxon>Actinomycetes</taxon>
        <taxon>Streptosporangiales</taxon>
        <taxon>Thermomonosporaceae</taxon>
        <taxon>Actinomadura</taxon>
    </lineage>
</organism>
<gene>
    <name evidence="1" type="ORF">BTM25_15750</name>
</gene>
<dbReference type="EMBL" id="MTBP01000001">
    <property type="protein sequence ID" value="POM27164.1"/>
    <property type="molecule type" value="Genomic_DNA"/>
</dbReference>
<accession>A0A2P4UQ61</accession>
<keyword evidence="2" id="KW-1185">Reference proteome</keyword>
<evidence type="ECO:0000313" key="1">
    <source>
        <dbReference type="EMBL" id="POM27164.1"/>
    </source>
</evidence>
<sequence length="103" mass="12218">MDDPTRDALHDLLADMTLRNRFVILERRDREPAGHHYMQAYLNDDMTYQVEYREGSDDKHFQAHYAPKPFEMFGPGPIAEAMLAWAHDRQGWQEAMPWHPKPH</sequence>
<evidence type="ECO:0000313" key="2">
    <source>
        <dbReference type="Proteomes" id="UP000242367"/>
    </source>
</evidence>